<reference evidence="2" key="1">
    <citation type="submission" date="2021-02" db="EMBL/GenBank/DDBJ databases">
        <authorList>
            <person name="Nowell W R."/>
        </authorList>
    </citation>
    <scope>NUCLEOTIDE SEQUENCE</scope>
</reference>
<evidence type="ECO:0000313" key="5">
    <source>
        <dbReference type="Proteomes" id="UP000663852"/>
    </source>
</evidence>
<name>A0A813TIT5_ADIRI</name>
<dbReference type="EMBL" id="CAJNOJ010000015">
    <property type="protein sequence ID" value="CAF0815137.1"/>
    <property type="molecule type" value="Genomic_DNA"/>
</dbReference>
<dbReference type="Proteomes" id="UP000663852">
    <property type="component" value="Unassembled WGS sequence"/>
</dbReference>
<evidence type="ECO:0000313" key="2">
    <source>
        <dbReference type="EMBL" id="CAF0815137.1"/>
    </source>
</evidence>
<keyword evidence="4" id="KW-1185">Reference proteome</keyword>
<protein>
    <submittedName>
        <fullName evidence="2">Uncharacterized protein</fullName>
    </submittedName>
</protein>
<feature type="compositionally biased region" description="Basic and acidic residues" evidence="1">
    <location>
        <begin position="8"/>
        <end position="23"/>
    </location>
</feature>
<evidence type="ECO:0000256" key="1">
    <source>
        <dbReference type="SAM" id="MobiDB-lite"/>
    </source>
</evidence>
<organism evidence="2 5">
    <name type="scientific">Adineta ricciae</name>
    <name type="common">Rotifer</name>
    <dbReference type="NCBI Taxonomy" id="249248"/>
    <lineage>
        <taxon>Eukaryota</taxon>
        <taxon>Metazoa</taxon>
        <taxon>Spiralia</taxon>
        <taxon>Gnathifera</taxon>
        <taxon>Rotifera</taxon>
        <taxon>Eurotatoria</taxon>
        <taxon>Bdelloidea</taxon>
        <taxon>Adinetida</taxon>
        <taxon>Adinetidae</taxon>
        <taxon>Adineta</taxon>
    </lineage>
</organism>
<dbReference type="EMBL" id="CAJNOR010008397">
    <property type="protein sequence ID" value="CAF1632681.1"/>
    <property type="molecule type" value="Genomic_DNA"/>
</dbReference>
<proteinExistence type="predicted"/>
<dbReference type="Pfam" id="PF05250">
    <property type="entry name" value="UPF0193"/>
    <property type="match status" value="1"/>
</dbReference>
<dbReference type="AlphaFoldDB" id="A0A813TIT5"/>
<feature type="region of interest" description="Disordered" evidence="1">
    <location>
        <begin position="76"/>
        <end position="114"/>
    </location>
</feature>
<evidence type="ECO:0000313" key="4">
    <source>
        <dbReference type="Proteomes" id="UP000663828"/>
    </source>
</evidence>
<feature type="compositionally biased region" description="Polar residues" evidence="1">
    <location>
        <begin position="80"/>
        <end position="105"/>
    </location>
</feature>
<dbReference type="PANTHER" id="PTHR28348">
    <property type="entry name" value="UPF0193 PROTEIN EVG1"/>
    <property type="match status" value="1"/>
</dbReference>
<sequence length="214" mass="24834">MFNDDGLWDDRRPERVNHKNKAKETNRSLKILADEARVNSFQFSQLTNGMLRGASVSTNSEPLSIQPKVPIAKRVKPIRPSNNSQPSGLRTYNDIVNSNAYTQSDYRPRPTKVRTDHEKDRLANLMAYGIDPSKMPCKSSDCSPSANREIDRFDELVLEIEERKEFLEHMTLLGKRREYQEVISNEIADKIREMEQIDRQRSKALEQRLKKQSN</sequence>
<gene>
    <name evidence="2" type="ORF">EDS130_LOCUS5560</name>
    <name evidence="3" type="ORF">XAT740_LOCUS51925</name>
</gene>
<dbReference type="PANTHER" id="PTHR28348:SF1">
    <property type="entry name" value="UPF0193 PROTEIN EVG1"/>
    <property type="match status" value="1"/>
</dbReference>
<feature type="region of interest" description="Disordered" evidence="1">
    <location>
        <begin position="1"/>
        <end position="23"/>
    </location>
</feature>
<dbReference type="InterPro" id="IPR007914">
    <property type="entry name" value="UPF0193"/>
</dbReference>
<evidence type="ECO:0000313" key="3">
    <source>
        <dbReference type="EMBL" id="CAF1632681.1"/>
    </source>
</evidence>
<dbReference type="Proteomes" id="UP000663828">
    <property type="component" value="Unassembled WGS sequence"/>
</dbReference>
<comment type="caution">
    <text evidence="2">The sequence shown here is derived from an EMBL/GenBank/DDBJ whole genome shotgun (WGS) entry which is preliminary data.</text>
</comment>
<accession>A0A813TIT5</accession>
<dbReference type="OrthoDB" id="189770at2759"/>